<dbReference type="OrthoDB" id="9800461at2"/>
<dbReference type="EMBL" id="SACM01000001">
    <property type="protein sequence ID" value="RVT88640.1"/>
    <property type="molecule type" value="Genomic_DNA"/>
</dbReference>
<proteinExistence type="predicted"/>
<dbReference type="AlphaFoldDB" id="A0A437LTA5"/>
<dbReference type="RefSeq" id="WP_127682018.1">
    <property type="nucleotide sequence ID" value="NZ_SACM01000001.1"/>
</dbReference>
<evidence type="ECO:0000313" key="2">
    <source>
        <dbReference type="Proteomes" id="UP000288587"/>
    </source>
</evidence>
<keyword evidence="2" id="KW-1185">Reference proteome</keyword>
<gene>
    <name evidence="1" type="ORF">EOD73_06635</name>
</gene>
<name>A0A437LTA5_9BURK</name>
<reference evidence="1 2" key="1">
    <citation type="submission" date="2019-01" db="EMBL/GenBank/DDBJ databases">
        <authorList>
            <person name="Chen W.-M."/>
        </authorList>
    </citation>
    <scope>NUCLEOTIDE SEQUENCE [LARGE SCALE GENOMIC DNA]</scope>
    <source>
        <strain evidence="1 2">CCP-18</strain>
    </source>
</reference>
<protein>
    <recommendedName>
        <fullName evidence="3">DUF3052 domain-containing protein</fullName>
    </recommendedName>
</protein>
<accession>A0A437LTA5</accession>
<evidence type="ECO:0008006" key="3">
    <source>
        <dbReference type="Google" id="ProtNLM"/>
    </source>
</evidence>
<evidence type="ECO:0000313" key="1">
    <source>
        <dbReference type="EMBL" id="RVT88640.1"/>
    </source>
</evidence>
<dbReference type="Proteomes" id="UP000288587">
    <property type="component" value="Unassembled WGS sequence"/>
</dbReference>
<sequence>MTPLFQKLNLGTHRRVAVLNAPAAFEPALAALDGVSVLRQAHAPLGFGLAFAVTVAERDAACAALCAAAEGDAVLWIAYPKGTSKAYRAEFNRDSGWAVLGAAGYEPVRQVAIDADWSALRFRRADFIPSLKRHPEGAISPQGRARTKR</sequence>
<organism evidence="1 2">
    <name type="scientific">Inhella crocodyli</name>
    <dbReference type="NCBI Taxonomy" id="2499851"/>
    <lineage>
        <taxon>Bacteria</taxon>
        <taxon>Pseudomonadati</taxon>
        <taxon>Pseudomonadota</taxon>
        <taxon>Betaproteobacteria</taxon>
        <taxon>Burkholderiales</taxon>
        <taxon>Sphaerotilaceae</taxon>
        <taxon>Inhella</taxon>
    </lineage>
</organism>
<comment type="caution">
    <text evidence="1">The sequence shown here is derived from an EMBL/GenBank/DDBJ whole genome shotgun (WGS) entry which is preliminary data.</text>
</comment>